<sequence length="2229" mass="244814">MERQSYELLRWGPPTGVENKQKGDESAWPPEPRPLSKSVWASLSSVALFLPLLLLPIPFAVLLVLMSRLNGQPLSQHGASVFQGMGLASTLWPIAFAAILGSLARTVALYKAEKGTNLGTLGVLLGSQTLMSTLINAFTLRILSLWVILLLILWSLSPLGGQAVLRAVRVTSNAKAQDYDLMYSPTVDMGIPYRNSLWSSVSGLVSLTSTMVPMFGAALCAPNALGQAANGTSELFDESMRQIGGTGTASLLARTDLWGNVRVPQVTSLPRYSSSKPHEWVDVPTDQLVTYESLIGIPLRGLPFGSPGNLTLRLSANYITLECSPWFNTTEWLWAAPGVLRYHRLEDISTVMEKNGTYDMAQVYMDAANPTSGFNFSAKNITSKGPITRGALVFGTMYNSTVCDISHAYVDVDVACERVSGHDRMACRANRVRHSPSRPLSKPDDQLIPAFGHGPAQFIAGIPFLAPSSRPGLKSPMESYLADPAKGIGRFVEAGTDYITDEYTKLPLPVFAERLAIVINTALRVSWSAYAVLNFEAVNVAQEADRYGNTTGQFTSTTEVYETQRAWMATSILSLAIMFSAAILTVGLRLTIRAPDFLTHVAALTRDSKCMDVTPGGSTLSGDERARLLKDLPLKIMDIEPDDAVGMLAAGYPYAIFGVCLIVSVAAADDGDDFSNNLFTDLAPVLALFGERVTMQFMSQAMGWADHIILAMAPLGRARESRAIPEAELMSSTSNEVCELWNGHEIVRVMGKGPIREFIILLPPPKEEGVGLDLKSKGSASPESIQEVKAMELGKPTFRENLMGTIGNKPGDLEQPGHHDDRAIIILRNKTIDAPNLTLNVHTRFDRSEHYMAAIWGILLQLGVLLYFGFATYYPTLMLEKGGSRVESYAFACTAAGILCLAAGMMLCSYVVESSTEEKRYRPRGGREARLVWIQKSGTVSDQAFDSFAIFPTNPREMIITSRRIDMRRKSEAIIATIVCLGGFVVQFVGLRGMHWSAPVVQLGATVVMAIVRACVRRNLGQLPESRHLVSGFELDWLALTLSMEPTEAPWSGKPGQKFKSLEMLKRPWAQKGWDWVISGIQDPAMCSALKSDPSTVPERDRPASSSTDNTRESRRANLPRGVIEHNIPAEESQSYPINMESKTGMADRVLQIRRELGRLADWPGVASTEAVRLARAIEITMDMLDPLFELGDHTHKMSWSVQVCTEPVHFHLERTASGSWKTLADELEAALSLWLYYTDGEVERTKQRGANPQSGRPDKYDDTWLRAKGVTKTPTLTLLGASSPGLQQDLKWWMPDGAARTINVEQFKSTFKGSMVPTVTTHGKISGEIQIHRIVGFMSSHDDLSSEHGSLSGTDDSRASTPTATTNEGRKGTLAVESFSPLPGLFSRYMFSTFMWTVAKSLKQPIPGQVDVTPLLADGGGSTWTSFALHNTQLSRLVQCIQSTEIGTLEEVYQSIIPPLSVANRLPEPDAIIHLVRQHCQPHEQLGHWEEVAEAYIWLFNISNNFPEGATITLKATALLMEYLGEVADALKVATDQLVADKTIQDLTILKKRLTNRLKTADQGTIYQLQSLCQTQWRSWETEFALHAPPLESPNRCLQLTDLHLLAGKARFGDTLEGELRTNKNLNSRDIFDWTPLHHAASRGNPRTLKTLLKFRPDLNVQDIRGRTPLHIICWRWYGADPMRLLLQKGPDINIRDTNGRTPLHHATERGHKEVVESLIDARADVNIADNQGNTPLLWAAYRGYYDLVENLWSDAHKILRNHNGRTPLHLAAIGAMDNDDPDTAQPGKPRVNKAKVVRALMQFDPDKEAKDVFGDTPLHGAVRSGNLFATLELLDLGANIEAKSSLGYRPLYMAAERGHKSIVDHLLERGALIEGGYGEEFTYVPLHAAAKGGRDEAVRLLLDRGADIHNMRSIASYEKTALHYAAEQGHETVVRLLLEKGADTEFKDSSGNRPMHYAATKGHREVIQVLLDFQADLDGLDSSGCTALSIAARKGSMKVVELLLEKGARTEVEEMVDKRPLYQAAQRGNSGMVKKLLNSGALVDGSEDGQTSTPLHAASRKGNLAMALLLLRSGANENCQDEGGRTPLFYAAAEGHVKLVEQLLDAGSNADIFNHSKEAPIHMAALHGHHRVVQLLLQRGGNIEARGKFDSTPLHCAAEAGRELVVKLLLDQGAMIDSMDEDRRTPLSLAVEHNKRAVVQILLDRGAGREVVDDEGQGQGAERLGRT</sequence>
<keyword evidence="2" id="KW-1185">Reference proteome</keyword>
<proteinExistence type="predicted"/>
<dbReference type="Proteomes" id="UP001148629">
    <property type="component" value="Unassembled WGS sequence"/>
</dbReference>
<organism evidence="1 2">
    <name type="scientific">Fusarium decemcellulare</name>
    <dbReference type="NCBI Taxonomy" id="57161"/>
    <lineage>
        <taxon>Eukaryota</taxon>
        <taxon>Fungi</taxon>
        <taxon>Dikarya</taxon>
        <taxon>Ascomycota</taxon>
        <taxon>Pezizomycotina</taxon>
        <taxon>Sordariomycetes</taxon>
        <taxon>Hypocreomycetidae</taxon>
        <taxon>Hypocreales</taxon>
        <taxon>Nectriaceae</taxon>
        <taxon>Fusarium</taxon>
        <taxon>Fusarium decemcellulare species complex</taxon>
    </lineage>
</organism>
<name>A0ACC1SW43_9HYPO</name>
<evidence type="ECO:0000313" key="2">
    <source>
        <dbReference type="Proteomes" id="UP001148629"/>
    </source>
</evidence>
<dbReference type="EMBL" id="JANRMS010000078">
    <property type="protein sequence ID" value="KAJ3547472.1"/>
    <property type="molecule type" value="Genomic_DNA"/>
</dbReference>
<accession>A0ACC1SW43</accession>
<gene>
    <name evidence="1" type="ORF">NM208_g1493</name>
</gene>
<evidence type="ECO:0000313" key="1">
    <source>
        <dbReference type="EMBL" id="KAJ3547472.1"/>
    </source>
</evidence>
<comment type="caution">
    <text evidence="1">The sequence shown here is derived from an EMBL/GenBank/DDBJ whole genome shotgun (WGS) entry which is preliminary data.</text>
</comment>
<protein>
    <submittedName>
        <fullName evidence="1">Uncharacterized protein</fullName>
    </submittedName>
</protein>
<reference evidence="1" key="1">
    <citation type="submission" date="2022-08" db="EMBL/GenBank/DDBJ databases">
        <title>Genome Sequence of Fusarium decemcellulare.</title>
        <authorList>
            <person name="Buettner E."/>
        </authorList>
    </citation>
    <scope>NUCLEOTIDE SEQUENCE</scope>
    <source>
        <strain evidence="1">Babe19</strain>
    </source>
</reference>